<comment type="caution">
    <text evidence="1">The sequence shown here is derived from an EMBL/GenBank/DDBJ whole genome shotgun (WGS) entry which is preliminary data.</text>
</comment>
<evidence type="ECO:0000313" key="2">
    <source>
        <dbReference type="Proteomes" id="UP001189757"/>
    </source>
</evidence>
<dbReference type="RefSeq" id="WP_316680804.1">
    <property type="nucleotide sequence ID" value="NZ_CATZLL010000004.1"/>
</dbReference>
<proteinExistence type="predicted"/>
<name>A0ABM9K2T1_9RALS</name>
<dbReference type="SUPFAM" id="SSF54403">
    <property type="entry name" value="Cystatin/monellin"/>
    <property type="match status" value="1"/>
</dbReference>
<dbReference type="EMBL" id="CATZLL010000004">
    <property type="protein sequence ID" value="CAJ0812911.1"/>
    <property type="molecule type" value="Genomic_DNA"/>
</dbReference>
<protein>
    <submittedName>
        <fullName evidence="1">Uncharacterized protein</fullName>
    </submittedName>
</protein>
<accession>A0ABM9K2T1</accession>
<evidence type="ECO:0000313" key="1">
    <source>
        <dbReference type="EMBL" id="CAJ0812911.1"/>
    </source>
</evidence>
<organism evidence="1 2">
    <name type="scientific">Ralstonia flaminis</name>
    <dbReference type="NCBI Taxonomy" id="3058597"/>
    <lineage>
        <taxon>Bacteria</taxon>
        <taxon>Pseudomonadati</taxon>
        <taxon>Pseudomonadota</taxon>
        <taxon>Betaproteobacteria</taxon>
        <taxon>Burkholderiales</taxon>
        <taxon>Burkholderiaceae</taxon>
        <taxon>Ralstonia</taxon>
    </lineage>
</organism>
<sequence>MTQIVGGWTEFDYEITAEAKTVLKEAIGNLVGVQYTPTAFATQVVAGTNYAFLCTGTTTYITPHTQFPALVYVHKPLSGDAHLTEIRHIKP</sequence>
<gene>
    <name evidence="1" type="ORF">LMG18101_01730</name>
</gene>
<dbReference type="InterPro" id="IPR046350">
    <property type="entry name" value="Cystatin_sf"/>
</dbReference>
<dbReference type="Proteomes" id="UP001189757">
    <property type="component" value="Unassembled WGS sequence"/>
</dbReference>
<reference evidence="1 2" key="1">
    <citation type="submission" date="2023-07" db="EMBL/GenBank/DDBJ databases">
        <authorList>
            <person name="Peeters C."/>
        </authorList>
    </citation>
    <scope>NUCLEOTIDE SEQUENCE [LARGE SCALE GENOMIC DNA]</scope>
    <source>
        <strain evidence="1 2">LMG 18101</strain>
    </source>
</reference>
<dbReference type="Gene3D" id="3.10.450.10">
    <property type="match status" value="1"/>
</dbReference>
<keyword evidence="2" id="KW-1185">Reference proteome</keyword>